<dbReference type="HOGENOM" id="CLU_2115899_0_0_3"/>
<dbReference type="PATRIC" id="fig|56107.3.peg.1667"/>
<dbReference type="RefSeq" id="WP_015207016.1">
    <property type="nucleotide sequence ID" value="NC_019757.1"/>
</dbReference>
<gene>
    <name evidence="3" type="ORF">Cylst_1476</name>
</gene>
<reference evidence="3 4" key="1">
    <citation type="submission" date="2012-06" db="EMBL/GenBank/DDBJ databases">
        <title>Finished chromosome of genome of Cylindrospermum stagnale PCC 7417.</title>
        <authorList>
            <consortium name="US DOE Joint Genome Institute"/>
            <person name="Gugger M."/>
            <person name="Coursin T."/>
            <person name="Rippka R."/>
            <person name="Tandeau De Marsac N."/>
            <person name="Huntemann M."/>
            <person name="Wei C.-L."/>
            <person name="Han J."/>
            <person name="Detter J.C."/>
            <person name="Han C."/>
            <person name="Tapia R."/>
            <person name="Chen A."/>
            <person name="Kyrpides N."/>
            <person name="Mavromatis K."/>
            <person name="Markowitz V."/>
            <person name="Szeto E."/>
            <person name="Ivanova N."/>
            <person name="Pagani I."/>
            <person name="Pati A."/>
            <person name="Goodwin L."/>
            <person name="Nordberg H.P."/>
            <person name="Cantor M.N."/>
            <person name="Hua S.X."/>
            <person name="Woyke T."/>
            <person name="Kerfeld C.A."/>
        </authorList>
    </citation>
    <scope>NUCLEOTIDE SEQUENCE [LARGE SCALE GENOMIC DNA]</scope>
    <source>
        <strain evidence="3 4">PCC 7417</strain>
    </source>
</reference>
<evidence type="ECO:0000256" key="2">
    <source>
        <dbReference type="SAM" id="SignalP"/>
    </source>
</evidence>
<feature type="compositionally biased region" description="Low complexity" evidence="1">
    <location>
        <begin position="96"/>
        <end position="110"/>
    </location>
</feature>
<feature type="signal peptide" evidence="2">
    <location>
        <begin position="1"/>
        <end position="24"/>
    </location>
</feature>
<evidence type="ECO:0000313" key="3">
    <source>
        <dbReference type="EMBL" id="AFZ23760.1"/>
    </source>
</evidence>
<dbReference type="Proteomes" id="UP000010475">
    <property type="component" value="Chromosome"/>
</dbReference>
<dbReference type="KEGG" id="csg:Cylst_1476"/>
<name>K9WTP3_9NOST</name>
<dbReference type="OrthoDB" id="514943at2"/>
<dbReference type="eggNOG" id="ENOG5031Y30">
    <property type="taxonomic scope" value="Bacteria"/>
</dbReference>
<sequence>MNHKITAALSIMAALTALESSVFAQSPEPQPNLENFTLSGDSLIGIDDRSAQRDFGKFFEQQNRGSDNTTSEQLPLNESISLPSTPIFLQPAQSTNGNDGLQLQLDLGNE</sequence>
<dbReference type="AlphaFoldDB" id="K9WTP3"/>
<organism evidence="3 4">
    <name type="scientific">Cylindrospermum stagnale PCC 7417</name>
    <dbReference type="NCBI Taxonomy" id="56107"/>
    <lineage>
        <taxon>Bacteria</taxon>
        <taxon>Bacillati</taxon>
        <taxon>Cyanobacteriota</taxon>
        <taxon>Cyanophyceae</taxon>
        <taxon>Nostocales</taxon>
        <taxon>Nostocaceae</taxon>
        <taxon>Cylindrospermum</taxon>
    </lineage>
</organism>
<evidence type="ECO:0000313" key="4">
    <source>
        <dbReference type="Proteomes" id="UP000010475"/>
    </source>
</evidence>
<keyword evidence="2" id="KW-0732">Signal</keyword>
<protein>
    <submittedName>
        <fullName evidence="3">Uncharacterized protein</fullName>
    </submittedName>
</protein>
<proteinExistence type="predicted"/>
<accession>K9WTP3</accession>
<feature type="region of interest" description="Disordered" evidence="1">
    <location>
        <begin position="85"/>
        <end position="110"/>
    </location>
</feature>
<feature type="chain" id="PRO_5003938067" evidence="2">
    <location>
        <begin position="25"/>
        <end position="110"/>
    </location>
</feature>
<evidence type="ECO:0000256" key="1">
    <source>
        <dbReference type="SAM" id="MobiDB-lite"/>
    </source>
</evidence>
<keyword evidence="4" id="KW-1185">Reference proteome</keyword>
<dbReference type="EMBL" id="CP003642">
    <property type="protein sequence ID" value="AFZ23760.1"/>
    <property type="molecule type" value="Genomic_DNA"/>
</dbReference>